<accession>A0A3P7EDQ3</accession>
<dbReference type="EMBL" id="UYWW01006185">
    <property type="protein sequence ID" value="VDM14594.1"/>
    <property type="molecule type" value="Genomic_DNA"/>
</dbReference>
<dbReference type="OrthoDB" id="2016903at2759"/>
<feature type="domain" description="Glycoside hydrolase family 38 N-terminal" evidence="2">
    <location>
        <begin position="77"/>
        <end position="309"/>
    </location>
</feature>
<dbReference type="Proteomes" id="UP000270924">
    <property type="component" value="Unassembled WGS sequence"/>
</dbReference>
<dbReference type="GO" id="GO:0004559">
    <property type="term" value="F:alpha-mannosidase activity"/>
    <property type="evidence" value="ECO:0007669"/>
    <property type="project" value="InterPro"/>
</dbReference>
<dbReference type="Pfam" id="PF01074">
    <property type="entry name" value="Glyco_hydro_38N"/>
    <property type="match status" value="1"/>
</dbReference>
<gene>
    <name evidence="3" type="ORF">WBA_LOCUS7980</name>
</gene>
<dbReference type="SUPFAM" id="SSF88713">
    <property type="entry name" value="Glycoside hydrolase/deacetylase"/>
    <property type="match status" value="1"/>
</dbReference>
<dbReference type="AlphaFoldDB" id="A0A3P7EDQ3"/>
<dbReference type="InterPro" id="IPR000602">
    <property type="entry name" value="Glyco_hydro_38_N"/>
</dbReference>
<evidence type="ECO:0000313" key="3">
    <source>
        <dbReference type="EMBL" id="VDM14594.1"/>
    </source>
</evidence>
<dbReference type="InterPro" id="IPR011330">
    <property type="entry name" value="Glyco_hydro/deAcase_b/a-brl"/>
</dbReference>
<proteinExistence type="predicted"/>
<dbReference type="InterPro" id="IPR027291">
    <property type="entry name" value="Glyco_hydro_38_N_sf"/>
</dbReference>
<reference evidence="3 4" key="1">
    <citation type="submission" date="2018-11" db="EMBL/GenBank/DDBJ databases">
        <authorList>
            <consortium name="Pathogen Informatics"/>
        </authorList>
    </citation>
    <scope>NUCLEOTIDE SEQUENCE [LARGE SCALE GENOMIC DNA]</scope>
</reference>
<keyword evidence="4" id="KW-1185">Reference proteome</keyword>
<organism evidence="3 4">
    <name type="scientific">Wuchereria bancrofti</name>
    <dbReference type="NCBI Taxonomy" id="6293"/>
    <lineage>
        <taxon>Eukaryota</taxon>
        <taxon>Metazoa</taxon>
        <taxon>Ecdysozoa</taxon>
        <taxon>Nematoda</taxon>
        <taxon>Chromadorea</taxon>
        <taxon>Rhabditida</taxon>
        <taxon>Spirurina</taxon>
        <taxon>Spiruromorpha</taxon>
        <taxon>Filarioidea</taxon>
        <taxon>Onchocercidae</taxon>
        <taxon>Wuchereria</taxon>
    </lineage>
</organism>
<evidence type="ECO:0000313" key="4">
    <source>
        <dbReference type="Proteomes" id="UP000270924"/>
    </source>
</evidence>
<dbReference type="PANTHER" id="PTHR11607:SF3">
    <property type="entry name" value="LYSOSOMAL ALPHA-MANNOSIDASE"/>
    <property type="match status" value="1"/>
</dbReference>
<dbReference type="GO" id="GO:0005764">
    <property type="term" value="C:lysosome"/>
    <property type="evidence" value="ECO:0007669"/>
    <property type="project" value="TreeGrafter"/>
</dbReference>
<feature type="chain" id="PRO_5018239268" description="Glycoside hydrolase family 38 N-terminal domain-containing protein" evidence="1">
    <location>
        <begin position="26"/>
        <end position="340"/>
    </location>
</feature>
<dbReference type="GO" id="GO:0006013">
    <property type="term" value="P:mannose metabolic process"/>
    <property type="evidence" value="ECO:0007669"/>
    <property type="project" value="InterPro"/>
</dbReference>
<dbReference type="Gene3D" id="3.20.110.10">
    <property type="entry name" value="Glycoside hydrolase 38, N terminal domain"/>
    <property type="match status" value="2"/>
</dbReference>
<dbReference type="InParanoid" id="A0A3P7EDQ3"/>
<dbReference type="OMA" id="HYNINAC"/>
<dbReference type="PANTHER" id="PTHR11607">
    <property type="entry name" value="ALPHA-MANNOSIDASE"/>
    <property type="match status" value="1"/>
</dbReference>
<name>A0A3P7EDQ3_WUCBA</name>
<feature type="signal peptide" evidence="1">
    <location>
        <begin position="1"/>
        <end position="25"/>
    </location>
</feature>
<dbReference type="InterPro" id="IPR050843">
    <property type="entry name" value="Glycosyl_Hydrlase_38"/>
</dbReference>
<keyword evidence="1" id="KW-0732">Signal</keyword>
<evidence type="ECO:0000259" key="2">
    <source>
        <dbReference type="Pfam" id="PF01074"/>
    </source>
</evidence>
<sequence>MKKISLLMLFIMLIFRMNLLRYFHAQNIQVDSCSWDVCEILYLKFTESNKVLLSFVNYGKFHRQKCNGWSREKDVLNIHLICHTHDDPGWIKTIDQYYYGCGEMKSHFAAQKEKTAAGVQYILSTVMDELEKDKSKRFSWCETSFLWRWLVDSKQRKRLQKLVQQGQIEFIGGGWVQNDEAVAYYVDIIDQMTLGLRTLKKYFGSCGVSHVAWQIDPFGHSREMANLLALANSFFSKIKIFINFANFLVEFELETSILTGAFYGDSYGPPQGFCFDRECLDEPIMDDAYLEEYNAAQRVEEFVKYVKRQVSSLSHTFQNKKLVSIISVSFHYNINACVLY</sequence>
<evidence type="ECO:0000256" key="1">
    <source>
        <dbReference type="SAM" id="SignalP"/>
    </source>
</evidence>
<protein>
    <recommendedName>
        <fullName evidence="2">Glycoside hydrolase family 38 N-terminal domain-containing protein</fullName>
    </recommendedName>
</protein>